<sequence>MEKLQIHLDNSSAAYFPGRTVTGKITFNTHKPLSFSIDARILGEAVTYWKHWNTTFREHIQFTSKNDHLDELTQLQKNELVAPGEHTLNFSFQIPQECPPSFEGKFGSIRYKIHVDFSRSDKKKIESEQAISVMPYLNLNSIPRALLPFEDRKSTFPRNEEIEVNVKIPQRGYIAGETIPIEMSIRNETRTKTLPISIKLIQVTHFEAQQRSGHIFKENLKFHRNAIEDNISEVKKDIKMNSTCENLNFELLILESTRSSFKTKLIQLAYKLLISVGKDKSLDFELPIIIGTVSVQPEPPSYKRAMERSEDCPPNYNE</sequence>
<evidence type="ECO:0000313" key="4">
    <source>
        <dbReference type="EMBL" id="PIC43225.1"/>
    </source>
</evidence>
<reference evidence="5" key="1">
    <citation type="submission" date="2017-10" db="EMBL/GenBank/DDBJ databases">
        <title>Rapid genome shrinkage in a self-fertile nematode reveals novel sperm competition proteins.</title>
        <authorList>
            <person name="Yin D."/>
            <person name="Schwarz E.M."/>
            <person name="Thomas C.G."/>
            <person name="Felde R.L."/>
            <person name="Korf I.F."/>
            <person name="Cutter A.D."/>
            <person name="Schartner C.M."/>
            <person name="Ralston E.J."/>
            <person name="Meyer B.J."/>
            <person name="Haag E.S."/>
        </authorList>
    </citation>
    <scope>NUCLEOTIDE SEQUENCE [LARGE SCALE GENOMIC DNA]</scope>
    <source>
        <strain evidence="5">JU1422</strain>
    </source>
</reference>
<dbReference type="InterPro" id="IPR014752">
    <property type="entry name" value="Arrestin-like_C"/>
</dbReference>
<name>A0A2G5UUG5_9PELO</name>
<keyword evidence="5" id="KW-1185">Reference proteome</keyword>
<organism evidence="4 5">
    <name type="scientific">Caenorhabditis nigoni</name>
    <dbReference type="NCBI Taxonomy" id="1611254"/>
    <lineage>
        <taxon>Eukaryota</taxon>
        <taxon>Metazoa</taxon>
        <taxon>Ecdysozoa</taxon>
        <taxon>Nematoda</taxon>
        <taxon>Chromadorea</taxon>
        <taxon>Rhabditida</taxon>
        <taxon>Rhabditina</taxon>
        <taxon>Rhabditomorpha</taxon>
        <taxon>Rhabditoidea</taxon>
        <taxon>Rhabditidae</taxon>
        <taxon>Peloderinae</taxon>
        <taxon>Caenorhabditis</taxon>
    </lineage>
</organism>
<accession>A0A2G5UUG5</accession>
<dbReference type="SMART" id="SM01017">
    <property type="entry name" value="Arrestin_C"/>
    <property type="match status" value="1"/>
</dbReference>
<dbReference type="EMBL" id="PDUG01000002">
    <property type="protein sequence ID" value="PIC43225.1"/>
    <property type="molecule type" value="Genomic_DNA"/>
</dbReference>
<dbReference type="Pfam" id="PF02752">
    <property type="entry name" value="Arrestin_C"/>
    <property type="match status" value="1"/>
</dbReference>
<dbReference type="Proteomes" id="UP000230233">
    <property type="component" value="Chromosome II"/>
</dbReference>
<protein>
    <recommendedName>
        <fullName evidence="3">Arrestin C-terminal-like domain-containing protein</fullName>
    </recommendedName>
</protein>
<dbReference type="PANTHER" id="PTHR11188:SF45">
    <property type="entry name" value="ARRESTIN C-TERMINAL-LIKE DOMAIN-CONTAINING PROTEIN"/>
    <property type="match status" value="1"/>
</dbReference>
<dbReference type="STRING" id="1611254.A0A2G5UUG5"/>
<dbReference type="InterPro" id="IPR011022">
    <property type="entry name" value="Arrestin_C-like"/>
</dbReference>
<dbReference type="InterPro" id="IPR014756">
    <property type="entry name" value="Ig_E-set"/>
</dbReference>
<dbReference type="InterPro" id="IPR050357">
    <property type="entry name" value="Arrestin_domain-protein"/>
</dbReference>
<dbReference type="InterPro" id="IPR011021">
    <property type="entry name" value="Arrestin-like_N"/>
</dbReference>
<proteinExistence type="inferred from homology"/>
<evidence type="ECO:0000256" key="1">
    <source>
        <dbReference type="ARBA" id="ARBA00005298"/>
    </source>
</evidence>
<dbReference type="Gene3D" id="2.60.40.640">
    <property type="match status" value="2"/>
</dbReference>
<gene>
    <name evidence="4" type="primary">Cnig_chr_II.g4033</name>
    <name evidence="4" type="ORF">B9Z55_004033</name>
</gene>
<feature type="domain" description="Arrestin C-terminal-like" evidence="3">
    <location>
        <begin position="158"/>
        <end position="295"/>
    </location>
</feature>
<dbReference type="AlphaFoldDB" id="A0A2G5UUG5"/>
<comment type="caution">
    <text evidence="4">The sequence shown here is derived from an EMBL/GenBank/DDBJ whole genome shotgun (WGS) entry which is preliminary data.</text>
</comment>
<dbReference type="GO" id="GO:0005737">
    <property type="term" value="C:cytoplasm"/>
    <property type="evidence" value="ECO:0007669"/>
    <property type="project" value="TreeGrafter"/>
</dbReference>
<comment type="similarity">
    <text evidence="1">Belongs to the arrestin family.</text>
</comment>
<dbReference type="PANTHER" id="PTHR11188">
    <property type="entry name" value="ARRESTIN DOMAIN CONTAINING PROTEIN"/>
    <property type="match status" value="1"/>
</dbReference>
<dbReference type="OrthoDB" id="2333384at2759"/>
<evidence type="ECO:0000313" key="5">
    <source>
        <dbReference type="Proteomes" id="UP000230233"/>
    </source>
</evidence>
<feature type="region of interest" description="Disordered" evidence="2">
    <location>
        <begin position="299"/>
        <end position="318"/>
    </location>
</feature>
<dbReference type="Pfam" id="PF00339">
    <property type="entry name" value="Arrestin_N"/>
    <property type="match status" value="1"/>
</dbReference>
<dbReference type="GO" id="GO:0015031">
    <property type="term" value="P:protein transport"/>
    <property type="evidence" value="ECO:0007669"/>
    <property type="project" value="TreeGrafter"/>
</dbReference>
<dbReference type="SUPFAM" id="SSF81296">
    <property type="entry name" value="E set domains"/>
    <property type="match status" value="2"/>
</dbReference>
<evidence type="ECO:0000259" key="3">
    <source>
        <dbReference type="SMART" id="SM01017"/>
    </source>
</evidence>
<evidence type="ECO:0000256" key="2">
    <source>
        <dbReference type="SAM" id="MobiDB-lite"/>
    </source>
</evidence>